<evidence type="ECO:0000313" key="2">
    <source>
        <dbReference type="EMBL" id="BCS97437.1"/>
    </source>
</evidence>
<dbReference type="SMART" id="SM00530">
    <property type="entry name" value="HTH_XRE"/>
    <property type="match status" value="1"/>
</dbReference>
<dbReference type="Proteomes" id="UP001320148">
    <property type="component" value="Chromosome"/>
</dbReference>
<dbReference type="Gene3D" id="1.10.260.40">
    <property type="entry name" value="lambda repressor-like DNA-binding domains"/>
    <property type="match status" value="1"/>
</dbReference>
<feature type="domain" description="HTH cro/C1-type" evidence="1">
    <location>
        <begin position="19"/>
        <end position="71"/>
    </location>
</feature>
<evidence type="ECO:0000259" key="1">
    <source>
        <dbReference type="PROSITE" id="PS50943"/>
    </source>
</evidence>
<dbReference type="EMBL" id="AP024488">
    <property type="protein sequence ID" value="BCS97437.1"/>
    <property type="molecule type" value="Genomic_DNA"/>
</dbReference>
<reference evidence="2 3" key="1">
    <citation type="submission" date="2021-02" db="EMBL/GenBank/DDBJ databases">
        <title>Complete genome of Desulfoluna sp. strain ASN36.</title>
        <authorList>
            <person name="Takahashi A."/>
            <person name="Kojima H."/>
            <person name="Fukui M."/>
        </authorList>
    </citation>
    <scope>NUCLEOTIDE SEQUENCE [LARGE SCALE GENOMIC DNA]</scope>
    <source>
        <strain evidence="2 3">ASN36</strain>
    </source>
</reference>
<dbReference type="Pfam" id="PF01381">
    <property type="entry name" value="HTH_3"/>
    <property type="match status" value="1"/>
</dbReference>
<name>A0ABM7PIN5_9BACT</name>
<gene>
    <name evidence="2" type="ORF">DSLASN_30690</name>
</gene>
<dbReference type="RefSeq" id="WP_236888862.1">
    <property type="nucleotide sequence ID" value="NZ_AP024488.1"/>
</dbReference>
<dbReference type="NCBIfam" id="TIGR03070">
    <property type="entry name" value="couple_hipB"/>
    <property type="match status" value="1"/>
</dbReference>
<protein>
    <recommendedName>
        <fullName evidence="1">HTH cro/C1-type domain-containing protein</fullName>
    </recommendedName>
</protein>
<dbReference type="InterPro" id="IPR010982">
    <property type="entry name" value="Lambda_DNA-bd_dom_sf"/>
</dbReference>
<keyword evidence="3" id="KW-1185">Reference proteome</keyword>
<sequence length="75" mass="8303">MAQIDLPPIKNATELGKMVRAKRKEIGMTQADFAGLCNVGTRFISELENGKPTLEFDRVLRVAQLIGIDLFAKGR</sequence>
<dbReference type="PROSITE" id="PS50943">
    <property type="entry name" value="HTH_CROC1"/>
    <property type="match status" value="1"/>
</dbReference>
<organism evidence="2 3">
    <name type="scientific">Desulfoluna limicola</name>
    <dbReference type="NCBI Taxonomy" id="2810562"/>
    <lineage>
        <taxon>Bacteria</taxon>
        <taxon>Pseudomonadati</taxon>
        <taxon>Thermodesulfobacteriota</taxon>
        <taxon>Desulfobacteria</taxon>
        <taxon>Desulfobacterales</taxon>
        <taxon>Desulfolunaceae</taxon>
        <taxon>Desulfoluna</taxon>
    </lineage>
</organism>
<proteinExistence type="predicted"/>
<accession>A0ABM7PIN5</accession>
<dbReference type="InterPro" id="IPR001387">
    <property type="entry name" value="Cro/C1-type_HTH"/>
</dbReference>
<dbReference type="SUPFAM" id="SSF47413">
    <property type="entry name" value="lambda repressor-like DNA-binding domains"/>
    <property type="match status" value="1"/>
</dbReference>
<evidence type="ECO:0000313" key="3">
    <source>
        <dbReference type="Proteomes" id="UP001320148"/>
    </source>
</evidence>
<dbReference type="CDD" id="cd00093">
    <property type="entry name" value="HTH_XRE"/>
    <property type="match status" value="1"/>
</dbReference>
<dbReference type="InterPro" id="IPR017507">
    <property type="entry name" value="Tscrpt_reg_HipB-like"/>
</dbReference>